<dbReference type="Proteomes" id="UP000095286">
    <property type="component" value="Unplaced"/>
</dbReference>
<organism evidence="1 2">
    <name type="scientific">Rhabditophanes sp. KR3021</name>
    <dbReference type="NCBI Taxonomy" id="114890"/>
    <lineage>
        <taxon>Eukaryota</taxon>
        <taxon>Metazoa</taxon>
        <taxon>Ecdysozoa</taxon>
        <taxon>Nematoda</taxon>
        <taxon>Chromadorea</taxon>
        <taxon>Rhabditida</taxon>
        <taxon>Tylenchina</taxon>
        <taxon>Panagrolaimomorpha</taxon>
        <taxon>Strongyloidoidea</taxon>
        <taxon>Alloionematidae</taxon>
        <taxon>Rhabditophanes</taxon>
    </lineage>
</organism>
<evidence type="ECO:0000313" key="1">
    <source>
        <dbReference type="Proteomes" id="UP000095286"/>
    </source>
</evidence>
<accession>A0AC35UCQ1</accession>
<proteinExistence type="predicted"/>
<sequence length="5162" mass="588019">MDSTIQPSDSSQLANLIVTHTPSPITLPSGDVKNIFYHPTNDKYYVTYKNGSVYEFSSDFGLNPVCLNKFEIPDLEFHVFEGNENVFVSNKKLFNFRAPCNSTFALANSLNEPVRNLSSLKQVDIEFTWSEITYWATFVDSLIEYSSGPKEAVSKLKESTLNFMTMTGTDLKGSKSAVITVHNPIELFAYIKQHLGTRALGSPFTDFQWFLLLEKLRLALYPADPYFGSTSTLHDPFVVRSEMCRLLTFHSWPHDFVNAIPFSMAASGFYHDATTISPDRCYCYACGVCLVTWETTDEPSQEHERYSSECTHFNSEFTSNIPMGVTLSSTSARKLVPFNMEASQVIVGKQMQNAKLLPIGINNDNECSIVFLKPYGMVEEDYSVYHFGDDQLNQESGPSLSSNVFLRNPVKITALCTITYGGFKQTGKCSLSYTDNFAGSFDDKSTTITIAAIQVKLNGKIQNMISCISNNFISSIPSAANGIPENDGNDENVEMLFQINPEAKLLEDSLIGYASEMPHAEENDINLGSFHNVTLRYVNKKTQNSLSQNLSVPSLMSGEDYHIDIISGDYDFSNIIAVYNNTVKNESYVVSYPVRSQKNEDVFGLSDYQYLNKIENNTIKKIAFTDSDYTISHRHRQDITSNTLVLLLNNGSLVLFDLVSGIQIEINKGHTFEDFTLSKNQALIGVTKNENMLLNIQIESPLISDNANDCEQKLMYSLVCGNTNQNKDEVLKETIANKMLTRESLNEMWNLIQISPMSYNKSRFSTSPGKERHQGNGLHSKYRLLTPSVWKEFRKTNLSSVDSSLRQDHINDFDAKTYAVSPNDAKYENMAYQVFQLGFTGGSTFSHINLSFKLANINVILPEIKFSIMKRKSYSEEDNEAFKFALREDSAHLTMLDPEIFEQYVEPIRGYSKISIMDYANIEENEVNIQISYFDLCSKLLSDSCYQKPSDEFVSHYKPSYFYFVLEHEPKDITTQNRYQRILSKEGTHHILHSLKCRRNIESKRDNKQSTSNIEVFNEIVHKPMAMSKVEEDQAKNENIKLAIFKEFSIMVCDHKQTSLPFEQVQRFAMLNDNNNLYKTLIMVASGAFPHTFGSEMPIAYQRTHSCQAYDILFWLIGSRSKHSNEMILNSFMELFEKKDLLASFFEYNFVFGTRKLAYLAITFLSKLLDQAKKDANKFEAYWCLLKEHVEHNLVRLNSFEYSSSIHYFSLFCGSFIETVADVENDKVMDEAIKLLDIITSTVSKVGVIYGDARKESKYLKEIEEEGYSGDFFDIKMFDWPKLVMQLRTTFVCNENQDKNISNKKRLAMYNYKQSMSSTSNVANNGPIPIESDEDQSKKYRDLYSLYEQALEDKEHPDIIKLIEHTNTLGNETYDQIPFDAIDQSKWVLPMSKLDEYLDTKYEFFVKRYFARCGITRKNLKDESNTFKVFDFIIKNKSIEMDENNKEKWPPIIENMNCYANTGKLANSNECNKINWYSMLDYKLINGISFKNEFEDYSLVSKNEPIFYDGDQITSSHAKEILMGTGKYGALDPYAPKVSQNVLERQIVIDHSLFNGLLETELLFFNIIGMAGHVKQNGTGKKIDVFPCKDNMDGFTGDDFLSITQTSSNNEVIMERITSGSIKTITIDLLSVVQLTHILFPPDEILSSVEMYGWKENEKNLQVIAFSRDISKRALILNNVTLLEPVRYLKIVLKIGKFMRDNYTFTIGNFYGNRCDSNGDSIYSLNSLIDKRDNLEASFRYCEKNIINSMASPGYSALPEFQKMISECYEKRAKWNITNQIIKREIDSSVSQPLQNIAGMELFSRSPLKAAEANDFPSGSIGKLQTIVENLLPILQYSCHKINLKRVLLHPSLTHGNENVEKINLIKTKLESIIDLETAVLIFDNICVNGNDEAKVRAISFLFHQCHTLIWWPKFFTTILELEIIPHEDNKIDESVFLLLNFALQNTVKMQRAHAPVMKELLCSLKKLCSQKLTTSIAHIITWNLTLCSSAFDIIVTNKRKCDRWSFIAGDFSVTTMSAKNAVNKSELNVKMVDTNAVSNQYNFGSMKKSNLMMQNGTNVNVITQYFPSHLQQMQGMPIQNMGYMPSDNKPPPGFVQNMFMSSVPMNHNMLAGGNSNLGIIDTDISQQIWNTGVNVGVGPSIWEPIFSTQNASNSMTGQQSSTGFNQMGNYTMPDGTTQAFLVFKKEKQNMSLASSAKISSKKESSSSSTRARQYSARIKLPFDFCKNIVEVLSSILCENNLDSNINLPLMAKLLSCKIIAKIAVHGSIHSLPLALILKEKTMHLIALMVSKETNYWLKHALSNMFADSIDAELRLQMRSVTSSYGKHSKGYADKVGNESAIQKNVKIEVPKHALIIDTSTPHCPSFSPITLDNLKMTENLHSVAVNKETIQIGERMVKILNNEFQKLCYDTIETNFDSSIKTNIESMDCPSHTAVVSGIEKSKWSCMVPDNIFSLANFDNIEDEQALYDHIMIGMYFIRPSDMKVCGIHTSVRITILLTYIFTFLRRRLNGKARFVYIFRWIDALRAKERNIAFSSKNVEQYLSAMILELGEAGGEHYELDLEYETQSRSALSFLGFWENVIMNRNSSSKYEKRFKLSKSSSLKNIIPEEVVKMEQGDSSQDEDEISSEISKAKLDEPTSEEKDENTINDEESVKLTLNLFKNIQLKKYEIEYIGLKTEFNKLISEQNLTRDHLRAPIESMFTYCSRMSDELDHVADEALRHSITYPRFNESSELPTSSLVLKMYQKMWISDYILMPFSSNLDAITTYRSSHQSFSKTNSLAICLDSILRQSYGKWASLIKSNHEKKVLGEYEDVIAKKMMGITLYTCINVFNQLFLEIRSLGQNFALIESIVSGYFDIRGTAQAKINSLLVACPKAEFYFNEIAITSQAIESLIKYIIENKNMPISLFNLCFRIILNSASNPTIAAYIAHSDVFELFVLCIFEAECESAETNTGSLGPVLIKPLMDLLEKLTEFGDLKSLLGFKFARIAKITIANGTKAFQNKSDVLKVLAFMIKKIRFSGSVVPENIVEENVDLFVTILHSAHSFLYNSYEQYLENRQSSDYYDVGNLIRDSDNTPTICFTNYLENSMDGKYTKNQKMLTSDYIQKPFGDGIYGNYNDNIKEFVMKYQGNYESEDIENSIMKYDKGKNKPIIDRNIKGMTSPVESAHHIGSEEQFLLDVFPHFLHELHSDLFTKKLMARPESNIILACLKSLSYCTVPQMIALEDLLKDNLRRDAKSLGDFFVHVILTLTSRSRSNEDVAEKVARDFIAYLETQNVHALHQLLAFKTLPQLNSPGIARMSVPLAYVYIKIMNVPNLKSHFIHKDGLKLISSQVLKYIKHCSQVSWDGSTSLISKLLNLSNVVNGIEDKTPMLKASNFSDKETNFAPSCYISSSIEHMPPNFGQVISVGNAASKRIRSVCWNYSFLKNESYVSFTFLLPHQILLREVSLRLANTVGINSVCVQIAVASDPSLTTWRCYKAPQTVHGKSKHVENFFKYPNPVYGIRIFFKKLEDMPVLSLQQISITGFGVIDNLRFDSRISTGALNWMAVLSKVSTLDCTNWVVDASFGSDLITFFMRCGSQKKLYQYIIKIMHNMDSLTKPGTPNIVYCFMKYIEDGNDINVGCLQYFAEFLMESCTLSESQSLKWPIHLCHLNTVLRQKQLLQCVATIIQQPKNYQKLPYDREYLESQLLWVASCVVWKNTSDVAIKHDTTAHCIETGEKIIALFAPSFVNKIGVHLGTSLAWLMCSYVRACPKLLHKILVTLELLSESNAVTHNMEFSVMSFMGMVCQSSTAIEQLKEFHVLSTYTETLFQICINMDLSRTYDLYNIIIFFAKISTVEDMCEYLDSLSLEKFIHPLLNFVSSEELKESTIGKCSVILDLVDVTIDLLHNLTSFGGGFRSKIAETVTNILITSKERGLTPATKELIYRVILADEWMYIKITDNRIKYRNYLSDSCIAEVTHPLFGCEKGTKVVKASMYADIKTYFPALFLDDLEEKTERLKAIRAQTMQLNKQMAELKAQLGLKNKNQLIEEQKKEYLLQKYLPKPIPVIKSARLFCDSYSSKYSLKKEWNIGQVIDGLKSVKKFNQRQKTKINEVDKILADEESDVPMNCDVPCSSTYGPDRHESLAFPGDWTDGFQTLFFKLEDPLEPEAFCRRNINDTCQLANVVEDYQQNQSTLFHFAYHGGLCHLTQYIQSISDNYNYIVKLGDTIRNQQTKEEAYIGDNAAIDLDDESIISCPPKKKKTMSDHSTYAADESYHKSILEMKDSFNIQSIIQAELFPENVSEIDEGVEMALNIPKETGYNTKSTKNKKESEEKSMASHFANPKTQELFDENVIPLYVIISLNCFLKLSGYAEALIVKNRADAIILLRILLGIGESKISTAEKEKLTVLPFEVLKSIYETTHLDKESENGAVLLRQQSVEEGVCDIIFTILEHYSHQKSRFDLLRTRSMSEVSTDIGIIKYLLSLNTHFDSFKAKEKIKNARQMPKNLNDYNQALLPYNAPGIGKPNETYWAKGTGFGHGVTSQHWNMNAHINKQKNDEKTVSIMLDIISAFILIKSESTENDRIRSRASSRIGHRSRQNTNTSTNTMNADESGSLNRSRYSISEKSDINDSIMDIPNQIKKDNKYFISLEFVILTFRSSLSEIIKTYLINDSVMDIVKHVAVYESLFKVMLAMAHCEPFSGQYTEVVNPEELGLLKEEHFKSKHLDLIPALINFDNNGTKTFQNFKGIYENVGNYLRQIQKVQCSVSKDVPPQNEYDEEIVKITKKSVECEDDVENNENGLAYLLSQMDILYNLIKPKLEEFSEEMEIDDEVENKSETIEDIYVRTMKSIQFVQMPFKNERDTFIVPYYYANQIASTESGLGSRKRTKRLAQEMITLANSLPLSFGSSIFVRTCEERFDIIKVLITGPKDTPYENGCFEFDCFFPVDYPNSPVLCHLNTTGNNTCRMSPNLYADGKVCLSILNTWHGRPEERWNAETSSLLQVLVSIQSLILVNEPYFNEPGYEKSKNTENGRIASRDYQLGIQQNVVRWAILEQIKNPAKGFVDVIQNHFYLKQNEILEQIKKSIAEAESKDNSSELAGKSQILQHIKSLKFYYDRLVLIFKDFKAPNQMKGNVIEDSPFEKPALKPNESVIDTEVVLPTTSEYNDFMNSNMEY</sequence>
<dbReference type="WBParaSite" id="RSKR_0000957000.1">
    <property type="protein sequence ID" value="RSKR_0000957000.1"/>
    <property type="gene ID" value="RSKR_0000957000"/>
</dbReference>
<evidence type="ECO:0000313" key="2">
    <source>
        <dbReference type="WBParaSite" id="RSKR_0000957000.1"/>
    </source>
</evidence>
<name>A0AC35UCQ1_9BILA</name>
<reference evidence="2" key="1">
    <citation type="submission" date="2016-11" db="UniProtKB">
        <authorList>
            <consortium name="WormBaseParasite"/>
        </authorList>
    </citation>
    <scope>IDENTIFICATION</scope>
    <source>
        <strain evidence="2">KR3021</strain>
    </source>
</reference>
<protein>
    <submittedName>
        <fullName evidence="2">UBIQUITIN_CONJUGAT_2 domain-containing protein</fullName>
    </submittedName>
</protein>